<evidence type="ECO:0000313" key="2">
    <source>
        <dbReference type="WBParaSite" id="PSAMB.scaffold8885size5650.g31887.t1"/>
    </source>
</evidence>
<keyword evidence="1" id="KW-1185">Reference proteome</keyword>
<dbReference type="WBParaSite" id="PSAMB.scaffold8885size5650.g31887.t1">
    <property type="protein sequence ID" value="PSAMB.scaffold8885size5650.g31887.t1"/>
    <property type="gene ID" value="PSAMB.scaffold8885size5650.g31887"/>
</dbReference>
<sequence length="146" mass="16625">MTVSMMTRSRLRAVATAAAAEEDQPSRRHYWVSRSVADALGAALMRRELSDPPRPPHSTPISAPGWLPAERADNVDRANCWRSSAFFFRRCSSSLGGDRRPTTMLLLLHHRPPPIDRITDLIHSQHHNQWGNCARAPHEIAQRRRY</sequence>
<protein>
    <submittedName>
        <fullName evidence="2">Uncharacterized protein</fullName>
    </submittedName>
</protein>
<dbReference type="AlphaFoldDB" id="A0A914XLK6"/>
<accession>A0A914XLK6</accession>
<reference evidence="2" key="1">
    <citation type="submission" date="2022-11" db="UniProtKB">
        <authorList>
            <consortium name="WormBaseParasite"/>
        </authorList>
    </citation>
    <scope>IDENTIFICATION</scope>
</reference>
<name>A0A914XLK6_9BILA</name>
<organism evidence="1 2">
    <name type="scientific">Plectus sambesii</name>
    <dbReference type="NCBI Taxonomy" id="2011161"/>
    <lineage>
        <taxon>Eukaryota</taxon>
        <taxon>Metazoa</taxon>
        <taxon>Ecdysozoa</taxon>
        <taxon>Nematoda</taxon>
        <taxon>Chromadorea</taxon>
        <taxon>Plectida</taxon>
        <taxon>Plectina</taxon>
        <taxon>Plectoidea</taxon>
        <taxon>Plectidae</taxon>
        <taxon>Plectus</taxon>
    </lineage>
</organism>
<proteinExistence type="predicted"/>
<evidence type="ECO:0000313" key="1">
    <source>
        <dbReference type="Proteomes" id="UP000887566"/>
    </source>
</evidence>
<dbReference type="Proteomes" id="UP000887566">
    <property type="component" value="Unplaced"/>
</dbReference>